<name>A0A3N6LKD3_9EURY</name>
<feature type="region of interest" description="Disordered" evidence="1">
    <location>
        <begin position="27"/>
        <end position="86"/>
    </location>
</feature>
<dbReference type="PROSITE" id="PS51318">
    <property type="entry name" value="TAT"/>
    <property type="match status" value="1"/>
</dbReference>
<dbReference type="AlphaFoldDB" id="A0A3N6LKD3"/>
<evidence type="ECO:0000313" key="2">
    <source>
        <dbReference type="EMBL" id="RQG89243.1"/>
    </source>
</evidence>
<keyword evidence="3" id="KW-1185">Reference proteome</keyword>
<accession>A0A3N6LKD3</accession>
<comment type="caution">
    <text evidence="2">The sequence shown here is derived from an EMBL/GenBank/DDBJ whole genome shotgun (WGS) entry which is preliminary data.</text>
</comment>
<dbReference type="OrthoDB" id="203311at2157"/>
<proteinExistence type="predicted"/>
<feature type="compositionally biased region" description="Basic residues" evidence="1">
    <location>
        <begin position="49"/>
        <end position="70"/>
    </location>
</feature>
<organism evidence="2 3">
    <name type="scientific">Natrarchaeobius halalkaliphilus</name>
    <dbReference type="NCBI Taxonomy" id="1679091"/>
    <lineage>
        <taxon>Archaea</taxon>
        <taxon>Methanobacteriati</taxon>
        <taxon>Methanobacteriota</taxon>
        <taxon>Stenosarchaea group</taxon>
        <taxon>Halobacteria</taxon>
        <taxon>Halobacteriales</taxon>
        <taxon>Natrialbaceae</taxon>
        <taxon>Natrarchaeobius</taxon>
    </lineage>
</organism>
<evidence type="ECO:0000256" key="1">
    <source>
        <dbReference type="SAM" id="MobiDB-lite"/>
    </source>
</evidence>
<dbReference type="Proteomes" id="UP000273828">
    <property type="component" value="Unassembled WGS sequence"/>
</dbReference>
<dbReference type="RefSeq" id="WP_124178934.1">
    <property type="nucleotide sequence ID" value="NZ_REFY01000004.1"/>
</dbReference>
<gene>
    <name evidence="2" type="ORF">EA462_12830</name>
</gene>
<evidence type="ECO:0000313" key="3">
    <source>
        <dbReference type="Proteomes" id="UP000273828"/>
    </source>
</evidence>
<dbReference type="InterPro" id="IPR006311">
    <property type="entry name" value="TAT_signal"/>
</dbReference>
<feature type="compositionally biased region" description="Basic and acidic residues" evidence="1">
    <location>
        <begin position="71"/>
        <end position="86"/>
    </location>
</feature>
<sequence length="174" mass="19397">MTDKNRISRRTSLKGIAASSALIGGSILGVNSASATDKNDKKGYDSEKKGKKGKRDRRKEKKKEKGRRKDRKDGKGKKDGKEKRGHDISNYVAFNFEGAKPAKHKAEFYLHHGKDKDLTFTYKVRETGKKGKITVRDTLATAETFWVKAPDGKATVKLYYKGTHVGTASSYPDD</sequence>
<protein>
    <submittedName>
        <fullName evidence="2">Uncharacterized protein</fullName>
    </submittedName>
</protein>
<dbReference type="EMBL" id="REFY01000004">
    <property type="protein sequence ID" value="RQG89243.1"/>
    <property type="molecule type" value="Genomic_DNA"/>
</dbReference>
<reference evidence="2 3" key="1">
    <citation type="submission" date="2018-10" db="EMBL/GenBank/DDBJ databases">
        <title>Natrarchaeobius chitinivorans gen. nov., sp. nov., and Natrarchaeobius haloalkaliphilus sp. nov., alkaliphilic, chitin-utilizing haloarchaea from hypersaline alkaline lakes.</title>
        <authorList>
            <person name="Sorokin D.Y."/>
            <person name="Elcheninov A.G."/>
            <person name="Kostrikina N.A."/>
            <person name="Bale N.J."/>
            <person name="Sinninghe Damste J.S."/>
            <person name="Khijniak T.V."/>
            <person name="Kublanov I.V."/>
            <person name="Toshchakov S.V."/>
        </authorList>
    </citation>
    <scope>NUCLEOTIDE SEQUENCE [LARGE SCALE GENOMIC DNA]</scope>
    <source>
        <strain evidence="2 3">AArcht-Sl</strain>
    </source>
</reference>
<feature type="compositionally biased region" description="Basic and acidic residues" evidence="1">
    <location>
        <begin position="37"/>
        <end position="48"/>
    </location>
</feature>